<feature type="transmembrane region" description="Helical" evidence="1">
    <location>
        <begin position="6"/>
        <end position="26"/>
    </location>
</feature>
<keyword evidence="2" id="KW-0808">Transferase</keyword>
<protein>
    <submittedName>
        <fullName evidence="2">DHHC_palmitoyltransferase_putative/Pfam:PF01529</fullName>
    </submittedName>
</protein>
<sequence length="149" mass="17500">MPIIVYISFFVLGLFFFPLMLGHLYMTCRGLTTAEMLKQKWKRSEYFGGINPWSQKHWYQNIYARLLQRWPAAQEDPLRWLNSRYYYGVTVAAAVEDQKVDWLLALPPEERKKVEENDAAAREAGAKIREEQEAEIVRAAMEKRGFHVA</sequence>
<keyword evidence="1" id="KW-0812">Transmembrane</keyword>
<keyword evidence="1" id="KW-0472">Membrane</keyword>
<accession>A0A6J8FGK3</accession>
<reference evidence="2" key="1">
    <citation type="submission" date="2020-06" db="EMBL/GenBank/DDBJ databases">
        <authorList>
            <person name="Camacho E."/>
            <person name="Gonzalez-de la Fuente S."/>
            <person name="Rastrojo A."/>
            <person name="Peiro-Pastor R."/>
            <person name="Solana JC."/>
            <person name="Tabera L."/>
            <person name="Gamarro F."/>
            <person name="Carrasco-Ramiro F."/>
            <person name="Requena JM."/>
            <person name="Aguado B."/>
        </authorList>
    </citation>
    <scope>NUCLEOTIDE SEQUENCE</scope>
</reference>
<evidence type="ECO:0000313" key="2">
    <source>
        <dbReference type="EMBL" id="CAC5432141.1"/>
    </source>
</evidence>
<proteinExistence type="predicted"/>
<gene>
    <name evidence="2" type="ORF">LDHU3_30.1610</name>
</gene>
<dbReference type="EMBL" id="LR812650">
    <property type="protein sequence ID" value="CAC5432141.1"/>
    <property type="molecule type" value="Genomic_DNA"/>
</dbReference>
<name>A0A6J8FGK3_LEIDO</name>
<organism evidence="2 3">
    <name type="scientific">Leishmania donovani</name>
    <dbReference type="NCBI Taxonomy" id="5661"/>
    <lineage>
        <taxon>Eukaryota</taxon>
        <taxon>Discoba</taxon>
        <taxon>Euglenozoa</taxon>
        <taxon>Kinetoplastea</taxon>
        <taxon>Metakinetoplastina</taxon>
        <taxon>Trypanosomatida</taxon>
        <taxon>Trypanosomatidae</taxon>
        <taxon>Leishmaniinae</taxon>
        <taxon>Leishmania</taxon>
    </lineage>
</organism>
<evidence type="ECO:0000313" key="3">
    <source>
        <dbReference type="Proteomes" id="UP000601710"/>
    </source>
</evidence>
<dbReference type="AlphaFoldDB" id="A0A6J8FGK3"/>
<evidence type="ECO:0000256" key="1">
    <source>
        <dbReference type="SAM" id="Phobius"/>
    </source>
</evidence>
<dbReference type="VEuPathDB" id="TriTrypDB:LdBPK_301230.1"/>
<dbReference type="VEuPathDB" id="TriTrypDB:LdCL_300017500"/>
<dbReference type="Proteomes" id="UP000601710">
    <property type="component" value="Chromosome 30"/>
</dbReference>
<dbReference type="VEuPathDB" id="TriTrypDB:LDHU3_30.1610"/>
<dbReference type="GO" id="GO:0016740">
    <property type="term" value="F:transferase activity"/>
    <property type="evidence" value="ECO:0007669"/>
    <property type="project" value="UniProtKB-KW"/>
</dbReference>
<keyword evidence="1" id="KW-1133">Transmembrane helix</keyword>